<evidence type="ECO:0000256" key="6">
    <source>
        <dbReference type="SAM" id="Phobius"/>
    </source>
</evidence>
<dbReference type="Pfam" id="PF00069">
    <property type="entry name" value="Pkinase"/>
    <property type="match status" value="1"/>
</dbReference>
<reference evidence="10" key="1">
    <citation type="submission" date="2016-06" db="UniProtKB">
        <authorList>
            <consortium name="WormBaseParasite"/>
        </authorList>
    </citation>
    <scope>IDENTIFICATION</scope>
</reference>
<dbReference type="PROSITE" id="PS50011">
    <property type="entry name" value="PROTEIN_KINASE_DOM"/>
    <property type="match status" value="1"/>
</dbReference>
<protein>
    <submittedName>
        <fullName evidence="10">Protein kinase domain-containing protein</fullName>
    </submittedName>
</protein>
<keyword evidence="6" id="KW-0472">Membrane</keyword>
<evidence type="ECO:0000313" key="10">
    <source>
        <dbReference type="WBParaSite" id="ECPE_0000491401-mRNA-1"/>
    </source>
</evidence>
<dbReference type="SUPFAM" id="SSF56112">
    <property type="entry name" value="Protein kinase-like (PK-like)"/>
    <property type="match status" value="1"/>
</dbReference>
<keyword evidence="6" id="KW-1133">Transmembrane helix</keyword>
<evidence type="ECO:0000313" key="9">
    <source>
        <dbReference type="Proteomes" id="UP000272942"/>
    </source>
</evidence>
<gene>
    <name evidence="8" type="ORF">ECPE_LOCUS4902</name>
</gene>
<dbReference type="GO" id="GO:0005952">
    <property type="term" value="C:cAMP-dependent protein kinase complex"/>
    <property type="evidence" value="ECO:0007669"/>
    <property type="project" value="TreeGrafter"/>
</dbReference>
<evidence type="ECO:0000313" key="8">
    <source>
        <dbReference type="EMBL" id="VDP73976.1"/>
    </source>
</evidence>
<dbReference type="Gene3D" id="1.10.510.10">
    <property type="entry name" value="Transferase(Phosphotransferase) domain 1"/>
    <property type="match status" value="1"/>
</dbReference>
<evidence type="ECO:0000256" key="4">
    <source>
        <dbReference type="ARBA" id="ARBA00022777"/>
    </source>
</evidence>
<keyword evidence="2" id="KW-0808">Transferase</keyword>
<evidence type="ECO:0000256" key="1">
    <source>
        <dbReference type="ARBA" id="ARBA00022527"/>
    </source>
</evidence>
<evidence type="ECO:0000259" key="7">
    <source>
        <dbReference type="PROSITE" id="PS50011"/>
    </source>
</evidence>
<organism evidence="10">
    <name type="scientific">Echinostoma caproni</name>
    <dbReference type="NCBI Taxonomy" id="27848"/>
    <lineage>
        <taxon>Eukaryota</taxon>
        <taxon>Metazoa</taxon>
        <taxon>Spiralia</taxon>
        <taxon>Lophotrochozoa</taxon>
        <taxon>Platyhelminthes</taxon>
        <taxon>Trematoda</taxon>
        <taxon>Digenea</taxon>
        <taxon>Plagiorchiida</taxon>
        <taxon>Echinostomata</taxon>
        <taxon>Echinostomatoidea</taxon>
        <taxon>Echinostomatidae</taxon>
        <taxon>Echinostoma</taxon>
    </lineage>
</organism>
<evidence type="ECO:0000256" key="5">
    <source>
        <dbReference type="ARBA" id="ARBA00022840"/>
    </source>
</evidence>
<dbReference type="WBParaSite" id="ECPE_0000491401-mRNA-1">
    <property type="protein sequence ID" value="ECPE_0000491401-mRNA-1"/>
    <property type="gene ID" value="ECPE_0000491401"/>
</dbReference>
<keyword evidence="4" id="KW-0418">Kinase</keyword>
<evidence type="ECO:0000256" key="2">
    <source>
        <dbReference type="ARBA" id="ARBA00022679"/>
    </source>
</evidence>
<dbReference type="PANTHER" id="PTHR24353:SF37">
    <property type="entry name" value="CAMP-DEPENDENT PROTEIN KINASE CATALYTIC SUBUNIT PRKX"/>
    <property type="match status" value="1"/>
</dbReference>
<dbReference type="GO" id="GO:0005524">
    <property type="term" value="F:ATP binding"/>
    <property type="evidence" value="ECO:0007669"/>
    <property type="project" value="UniProtKB-KW"/>
</dbReference>
<evidence type="ECO:0000256" key="3">
    <source>
        <dbReference type="ARBA" id="ARBA00022741"/>
    </source>
</evidence>
<keyword evidence="9" id="KW-1185">Reference proteome</keyword>
<dbReference type="PANTHER" id="PTHR24353">
    <property type="entry name" value="CYCLIC NUCLEOTIDE-DEPENDENT PROTEIN KINASE"/>
    <property type="match status" value="1"/>
</dbReference>
<dbReference type="Proteomes" id="UP000272942">
    <property type="component" value="Unassembled WGS sequence"/>
</dbReference>
<proteinExistence type="predicted"/>
<accession>A0A183AD67</accession>
<name>A0A183AD67_9TREM</name>
<keyword evidence="5" id="KW-0067">ATP-binding</keyword>
<keyword evidence="1" id="KW-0723">Serine/threonine-protein kinase</keyword>
<sequence length="155" mass="17722">MENLMFDSGGYLKLIDFGASKEMNSHPFDRTWTICGTLAYCAPEMLNGNGYDYMVDWWALGIMCYALSCGAYPVAPGRDHRDMRESINRHRYVAPAHVSTNLEQIILKVKMISISDYIYKTTYEGTMAQSVKDIHQDGYSHLSLLSNVFQEQAQW</sequence>
<keyword evidence="6" id="KW-0812">Transmembrane</keyword>
<keyword evidence="3" id="KW-0547">Nucleotide-binding</keyword>
<reference evidence="8 9" key="2">
    <citation type="submission" date="2018-11" db="EMBL/GenBank/DDBJ databases">
        <authorList>
            <consortium name="Pathogen Informatics"/>
        </authorList>
    </citation>
    <scope>NUCLEOTIDE SEQUENCE [LARGE SCALE GENOMIC DNA]</scope>
    <source>
        <strain evidence="8 9">Egypt</strain>
    </source>
</reference>
<dbReference type="GO" id="GO:0004691">
    <property type="term" value="F:cAMP-dependent protein kinase activity"/>
    <property type="evidence" value="ECO:0007669"/>
    <property type="project" value="TreeGrafter"/>
</dbReference>
<feature type="domain" description="Protein kinase" evidence="7">
    <location>
        <begin position="1"/>
        <end position="155"/>
    </location>
</feature>
<dbReference type="InterPro" id="IPR011009">
    <property type="entry name" value="Kinase-like_dom_sf"/>
</dbReference>
<dbReference type="EMBL" id="UZAN01041743">
    <property type="protein sequence ID" value="VDP73976.1"/>
    <property type="molecule type" value="Genomic_DNA"/>
</dbReference>
<feature type="transmembrane region" description="Helical" evidence="6">
    <location>
        <begin position="57"/>
        <end position="75"/>
    </location>
</feature>
<dbReference type="AlphaFoldDB" id="A0A183AD67"/>
<dbReference type="InterPro" id="IPR000719">
    <property type="entry name" value="Prot_kinase_dom"/>
</dbReference>
<dbReference type="OrthoDB" id="3205605at2759"/>